<keyword evidence="4" id="KW-1185">Reference proteome</keyword>
<evidence type="ECO:0000313" key="3">
    <source>
        <dbReference type="EMBL" id="MBB0245868.1"/>
    </source>
</evidence>
<feature type="region of interest" description="Disordered" evidence="1">
    <location>
        <begin position="349"/>
        <end position="368"/>
    </location>
</feature>
<organism evidence="3 4">
    <name type="scientific">Streptomyces alkaliphilus</name>
    <dbReference type="NCBI Taxonomy" id="1472722"/>
    <lineage>
        <taxon>Bacteria</taxon>
        <taxon>Bacillati</taxon>
        <taxon>Actinomycetota</taxon>
        <taxon>Actinomycetes</taxon>
        <taxon>Kitasatosporales</taxon>
        <taxon>Streptomycetaceae</taxon>
        <taxon>Streptomyces</taxon>
    </lineage>
</organism>
<feature type="compositionally biased region" description="Basic and acidic residues" evidence="1">
    <location>
        <begin position="1"/>
        <end position="18"/>
    </location>
</feature>
<feature type="domain" description="Rhodanese" evidence="2">
    <location>
        <begin position="104"/>
        <end position="122"/>
    </location>
</feature>
<evidence type="ECO:0000313" key="4">
    <source>
        <dbReference type="Proteomes" id="UP000538929"/>
    </source>
</evidence>
<dbReference type="SUPFAM" id="SSF52540">
    <property type="entry name" value="P-loop containing nucleoside triphosphate hydrolases"/>
    <property type="match status" value="1"/>
</dbReference>
<gene>
    <name evidence="3" type="ORF">FNQ90_17575</name>
</gene>
<dbReference type="PROSITE" id="PS50206">
    <property type="entry name" value="RHODANESE_3"/>
    <property type="match status" value="1"/>
</dbReference>
<name>A0A7W3TFG6_9ACTN</name>
<sequence length="584" mass="61319">MSDHHRLNLTHLPDEPNDKKRRGGGRRRSPQAPPIDWAAPHGPVSGALSVTTGAGAAALLGAAVGAPPVLPLAVGAAGAIGHGIGHSLFRRLTARTLATRTASWLLAGGWTAWAMATGPLSWAAAGSLTVLGVGVAAAASNAAVFEEAAEAERLTADARRAAAELSAERRSIATEWEERISRVCRIPVRVFAVEHWRSGAGYSLAAELPGGGATWDQIARSARALATDARLPLGCTVGVEEGDLQGRVVLDVATRNVMRETIDYPRDHTPLSILTGIPWGVRPTGEEIRVFLREACALILGPPGSGKSTFMDAVIAGFDRCVDVLTWVIDLKAGAVGIPWTRPWLEAEGRVDPLPGTERAPEGTRPGIDWLASTPAEAVLMLDALLAVNAARQQAYQRLMAEHDTTLLPIGPDLPQIMLIVDEGAEALTATHKDPARKAVGEKLRQVMRTTRAMGARCVLTAVDGNVSAIGDTQVRKFSPVGVALTSGESVGNNLGKLFPRARVDTAQLTAKGAGVIGDAGAEGFAPTPFKGWKTGPAMVRAVILATNHTRPALDRVSAEAAGAAYAERWSEARAGWLWNTSGP</sequence>
<accession>A0A7W3TFG6</accession>
<proteinExistence type="predicted"/>
<feature type="region of interest" description="Disordered" evidence="1">
    <location>
        <begin position="1"/>
        <end position="40"/>
    </location>
</feature>
<dbReference type="AlphaFoldDB" id="A0A7W3TFG6"/>
<dbReference type="RefSeq" id="WP_182607291.1">
    <property type="nucleotide sequence ID" value="NZ_VKHT01000637.1"/>
</dbReference>
<evidence type="ECO:0000256" key="1">
    <source>
        <dbReference type="SAM" id="MobiDB-lite"/>
    </source>
</evidence>
<comment type="caution">
    <text evidence="3">The sequence shown here is derived from an EMBL/GenBank/DDBJ whole genome shotgun (WGS) entry which is preliminary data.</text>
</comment>
<protein>
    <recommendedName>
        <fullName evidence="2">Rhodanese domain-containing protein</fullName>
    </recommendedName>
</protein>
<dbReference type="InterPro" id="IPR001763">
    <property type="entry name" value="Rhodanese-like_dom"/>
</dbReference>
<dbReference type="EMBL" id="VKHT01000637">
    <property type="protein sequence ID" value="MBB0245868.1"/>
    <property type="molecule type" value="Genomic_DNA"/>
</dbReference>
<feature type="non-terminal residue" evidence="3">
    <location>
        <position position="584"/>
    </location>
</feature>
<evidence type="ECO:0000259" key="2">
    <source>
        <dbReference type="PROSITE" id="PS50206"/>
    </source>
</evidence>
<dbReference type="Gene3D" id="3.40.50.300">
    <property type="entry name" value="P-loop containing nucleotide triphosphate hydrolases"/>
    <property type="match status" value="1"/>
</dbReference>
<feature type="compositionally biased region" description="Basic residues" evidence="1">
    <location>
        <begin position="19"/>
        <end position="29"/>
    </location>
</feature>
<reference evidence="4" key="1">
    <citation type="submission" date="2019-10" db="EMBL/GenBank/DDBJ databases">
        <title>Streptomyces sp. nov., a novel actinobacterium isolated from alkaline environment.</title>
        <authorList>
            <person name="Golinska P."/>
        </authorList>
    </citation>
    <scope>NUCLEOTIDE SEQUENCE [LARGE SCALE GENOMIC DNA]</scope>
    <source>
        <strain evidence="4">DSM 42118</strain>
    </source>
</reference>
<dbReference type="InterPro" id="IPR027417">
    <property type="entry name" value="P-loop_NTPase"/>
</dbReference>
<dbReference type="Proteomes" id="UP000538929">
    <property type="component" value="Unassembled WGS sequence"/>
</dbReference>